<proteinExistence type="predicted"/>
<organism evidence="1 2">
    <name type="scientific">Pseudonocardia kunmingensis</name>
    <dbReference type="NCBI Taxonomy" id="630975"/>
    <lineage>
        <taxon>Bacteria</taxon>
        <taxon>Bacillati</taxon>
        <taxon>Actinomycetota</taxon>
        <taxon>Actinomycetes</taxon>
        <taxon>Pseudonocardiales</taxon>
        <taxon>Pseudonocardiaceae</taxon>
        <taxon>Pseudonocardia</taxon>
    </lineage>
</organism>
<sequence length="37" mass="4051">MHAGPLRLPNDEKNGNDIVTVYTKGRVSNEVISATRP</sequence>
<name>A0A543D4H7_9PSEU</name>
<dbReference type="Proteomes" id="UP000315677">
    <property type="component" value="Unassembled WGS sequence"/>
</dbReference>
<gene>
    <name evidence="1" type="ORF">FB558_7265</name>
</gene>
<evidence type="ECO:0000313" key="2">
    <source>
        <dbReference type="Proteomes" id="UP000315677"/>
    </source>
</evidence>
<accession>A0A543D4H7</accession>
<evidence type="ECO:0000313" key="1">
    <source>
        <dbReference type="EMBL" id="TQM04234.1"/>
    </source>
</evidence>
<dbReference type="AlphaFoldDB" id="A0A543D4H7"/>
<keyword evidence="2" id="KW-1185">Reference proteome</keyword>
<reference evidence="1 2" key="1">
    <citation type="submission" date="2019-06" db="EMBL/GenBank/DDBJ databases">
        <title>Sequencing the genomes of 1000 actinobacteria strains.</title>
        <authorList>
            <person name="Klenk H.-P."/>
        </authorList>
    </citation>
    <scope>NUCLEOTIDE SEQUENCE [LARGE SCALE GENOMIC DNA]</scope>
    <source>
        <strain evidence="1 2">DSM 45301</strain>
    </source>
</reference>
<dbReference type="EMBL" id="VFPA01000005">
    <property type="protein sequence ID" value="TQM04234.1"/>
    <property type="molecule type" value="Genomic_DNA"/>
</dbReference>
<comment type="caution">
    <text evidence="1">The sequence shown here is derived from an EMBL/GenBank/DDBJ whole genome shotgun (WGS) entry which is preliminary data.</text>
</comment>
<protein>
    <submittedName>
        <fullName evidence="1">Uncharacterized protein</fullName>
    </submittedName>
</protein>